<evidence type="ECO:0000313" key="1">
    <source>
        <dbReference type="Ensembl" id="ENSPMEP00000033923.1"/>
    </source>
</evidence>
<keyword evidence="2" id="KW-1185">Reference proteome</keyword>
<dbReference type="Proteomes" id="UP000261480">
    <property type="component" value="Unplaced"/>
</dbReference>
<sequence>MTDHQSVKATTCRFMPLFMSSIQQTFTIRSSGPSRCICFNLHHLSHPRSSLDSPFPSHSSCLQPSHVLEYQGFIVLFSLSSAGQQGFPTMSQTPSVALSSGVKPLTFECFEL</sequence>
<organism evidence="1 2">
    <name type="scientific">Poecilia mexicana</name>
    <dbReference type="NCBI Taxonomy" id="48701"/>
    <lineage>
        <taxon>Eukaryota</taxon>
        <taxon>Metazoa</taxon>
        <taxon>Chordata</taxon>
        <taxon>Craniata</taxon>
        <taxon>Vertebrata</taxon>
        <taxon>Euteleostomi</taxon>
        <taxon>Actinopterygii</taxon>
        <taxon>Neopterygii</taxon>
        <taxon>Teleostei</taxon>
        <taxon>Neoteleostei</taxon>
        <taxon>Acanthomorphata</taxon>
        <taxon>Ovalentaria</taxon>
        <taxon>Atherinomorphae</taxon>
        <taxon>Cyprinodontiformes</taxon>
        <taxon>Poeciliidae</taxon>
        <taxon>Poeciliinae</taxon>
        <taxon>Poecilia</taxon>
    </lineage>
</organism>
<accession>A0A3B3Z3C9</accession>
<protein>
    <submittedName>
        <fullName evidence="1">Uncharacterized protein</fullName>
    </submittedName>
</protein>
<proteinExistence type="predicted"/>
<evidence type="ECO:0000313" key="2">
    <source>
        <dbReference type="Proteomes" id="UP000261480"/>
    </source>
</evidence>
<dbReference type="Ensembl" id="ENSPMET00000034737.1">
    <property type="protein sequence ID" value="ENSPMEP00000033923.1"/>
    <property type="gene ID" value="ENSPMEG00000022734.1"/>
</dbReference>
<dbReference type="AlphaFoldDB" id="A0A3B3Z3C9"/>
<name>A0A3B3Z3C9_9TELE</name>
<reference evidence="1" key="2">
    <citation type="submission" date="2025-09" db="UniProtKB">
        <authorList>
            <consortium name="Ensembl"/>
        </authorList>
    </citation>
    <scope>IDENTIFICATION</scope>
</reference>
<reference evidence="1" key="1">
    <citation type="submission" date="2025-08" db="UniProtKB">
        <authorList>
            <consortium name="Ensembl"/>
        </authorList>
    </citation>
    <scope>IDENTIFICATION</scope>
</reference>